<evidence type="ECO:0000313" key="1">
    <source>
        <dbReference type="EMBL" id="MED6231886.1"/>
    </source>
</evidence>
<accession>A0ABU7A205</accession>
<evidence type="ECO:0000313" key="2">
    <source>
        <dbReference type="Proteomes" id="UP001345963"/>
    </source>
</evidence>
<name>A0ABU7A205_9TELE</name>
<dbReference type="EMBL" id="JAHUTI010000268">
    <property type="protein sequence ID" value="MED6231886.1"/>
    <property type="molecule type" value="Genomic_DNA"/>
</dbReference>
<proteinExistence type="predicted"/>
<gene>
    <name evidence="1" type="ORF">ATANTOWER_012582</name>
</gene>
<feature type="non-terminal residue" evidence="1">
    <location>
        <position position="1"/>
    </location>
</feature>
<organism evidence="1 2">
    <name type="scientific">Ataeniobius toweri</name>
    <dbReference type="NCBI Taxonomy" id="208326"/>
    <lineage>
        <taxon>Eukaryota</taxon>
        <taxon>Metazoa</taxon>
        <taxon>Chordata</taxon>
        <taxon>Craniata</taxon>
        <taxon>Vertebrata</taxon>
        <taxon>Euteleostomi</taxon>
        <taxon>Actinopterygii</taxon>
        <taxon>Neopterygii</taxon>
        <taxon>Teleostei</taxon>
        <taxon>Neoteleostei</taxon>
        <taxon>Acanthomorphata</taxon>
        <taxon>Ovalentaria</taxon>
        <taxon>Atherinomorphae</taxon>
        <taxon>Cyprinodontiformes</taxon>
        <taxon>Goodeidae</taxon>
        <taxon>Ataeniobius</taxon>
    </lineage>
</organism>
<dbReference type="Proteomes" id="UP001345963">
    <property type="component" value="Unassembled WGS sequence"/>
</dbReference>
<protein>
    <submittedName>
        <fullName evidence="1">Uncharacterized protein</fullName>
    </submittedName>
</protein>
<reference evidence="1 2" key="1">
    <citation type="submission" date="2021-07" db="EMBL/GenBank/DDBJ databases">
        <authorList>
            <person name="Palmer J.M."/>
        </authorList>
    </citation>
    <scope>NUCLEOTIDE SEQUENCE [LARGE SCALE GENOMIC DNA]</scope>
    <source>
        <strain evidence="1 2">AT_MEX2019</strain>
        <tissue evidence="1">Muscle</tissue>
    </source>
</reference>
<keyword evidence="2" id="KW-1185">Reference proteome</keyword>
<sequence length="117" mass="12619">LVVDKPPGGEGVGPEETAWDYGGAVSLILHLDLFVHYKQVGARAHHSPMDKGNNAFTLMMAIDSACHQKLSDNISDLCLKQACFAGALLVPLCLPHTRRLNGSCLFFTADCKLSSHL</sequence>
<comment type="caution">
    <text evidence="1">The sequence shown here is derived from an EMBL/GenBank/DDBJ whole genome shotgun (WGS) entry which is preliminary data.</text>
</comment>